<evidence type="ECO:0000313" key="3">
    <source>
        <dbReference type="Proteomes" id="UP000005695"/>
    </source>
</evidence>
<dbReference type="Proteomes" id="UP000005695">
    <property type="component" value="Unassembled WGS sequence"/>
</dbReference>
<dbReference type="PANTHER" id="PTHR13696:SF52">
    <property type="entry name" value="PARA FAMILY PROTEIN CT_582"/>
    <property type="match status" value="1"/>
</dbReference>
<reference evidence="2" key="2">
    <citation type="submission" date="2006-05" db="EMBL/GenBank/DDBJ databases">
        <title>Sequencing of the draft genome and assembly of Desulfuromonas acetoxidans DSM 684.</title>
        <authorList>
            <consortium name="US DOE Joint Genome Institute (JGI-PGF)"/>
            <person name="Copeland A."/>
            <person name="Lucas S."/>
            <person name="Lapidus A."/>
            <person name="Barry K."/>
            <person name="Detter J.C."/>
            <person name="Glavina del Rio T."/>
            <person name="Hammon N."/>
            <person name="Israni S."/>
            <person name="Dalin E."/>
            <person name="Tice H."/>
            <person name="Bruce D."/>
            <person name="Pitluck S."/>
            <person name="Richardson P."/>
        </authorList>
    </citation>
    <scope>NUCLEOTIDE SEQUENCE [LARGE SCALE GENOMIC DNA]</scope>
    <source>
        <strain evidence="2">DSM 684</strain>
    </source>
</reference>
<dbReference type="InterPro" id="IPR050678">
    <property type="entry name" value="DNA_Partitioning_ATPase"/>
</dbReference>
<dbReference type="RefSeq" id="WP_006000539.1">
    <property type="nucleotide sequence ID" value="NZ_AAEW02000009.1"/>
</dbReference>
<dbReference type="SUPFAM" id="SSF52540">
    <property type="entry name" value="P-loop containing nucleoside triphosphate hydrolases"/>
    <property type="match status" value="1"/>
</dbReference>
<gene>
    <name evidence="2" type="ORF">Dace_1468</name>
</gene>
<dbReference type="PANTHER" id="PTHR13696">
    <property type="entry name" value="P-LOOP CONTAINING NUCLEOSIDE TRIPHOSPHATE HYDROLASE"/>
    <property type="match status" value="1"/>
</dbReference>
<dbReference type="EMBL" id="AAEW02000009">
    <property type="protein sequence ID" value="EAT15606.1"/>
    <property type="molecule type" value="Genomic_DNA"/>
</dbReference>
<protein>
    <submittedName>
        <fullName evidence="2">Cobyrinic acid a,c-diamide synthase</fullName>
    </submittedName>
</protein>
<dbReference type="OrthoDB" id="9815116at2"/>
<proteinExistence type="predicted"/>
<evidence type="ECO:0000313" key="2">
    <source>
        <dbReference type="EMBL" id="EAT15606.1"/>
    </source>
</evidence>
<dbReference type="InterPro" id="IPR027417">
    <property type="entry name" value="P-loop_NTPase"/>
</dbReference>
<dbReference type="AlphaFoldDB" id="Q1JZG1"/>
<dbReference type="CDD" id="cd02042">
    <property type="entry name" value="ParAB_family"/>
    <property type="match status" value="1"/>
</dbReference>
<comment type="caution">
    <text evidence="2">The sequence shown here is derived from an EMBL/GenBank/DDBJ whole genome shotgun (WGS) entry which is preliminary data.</text>
</comment>
<name>Q1JZG1_DESA6</name>
<organism evidence="2 3">
    <name type="scientific">Desulfuromonas acetoxidans (strain DSM 684 / 11070)</name>
    <dbReference type="NCBI Taxonomy" id="281689"/>
    <lineage>
        <taxon>Bacteria</taxon>
        <taxon>Pseudomonadati</taxon>
        <taxon>Thermodesulfobacteriota</taxon>
        <taxon>Desulfuromonadia</taxon>
        <taxon>Desulfuromonadales</taxon>
        <taxon>Desulfuromonadaceae</taxon>
        <taxon>Desulfuromonas</taxon>
    </lineage>
</organism>
<accession>Q1JZG1</accession>
<dbReference type="InterPro" id="IPR025669">
    <property type="entry name" value="AAA_dom"/>
</dbReference>
<keyword evidence="3" id="KW-1185">Reference proteome</keyword>
<reference evidence="2" key="1">
    <citation type="submission" date="2006-05" db="EMBL/GenBank/DDBJ databases">
        <title>Annotation of the draft genome assembly of Desulfuromonas acetoxidans DSM 684.</title>
        <authorList>
            <consortium name="US DOE Joint Genome Institute (JGI-ORNL)"/>
            <person name="Larimer F."/>
            <person name="Land M."/>
            <person name="Hauser L."/>
        </authorList>
    </citation>
    <scope>NUCLEOTIDE SEQUENCE [LARGE SCALE GENOMIC DNA]</scope>
    <source>
        <strain evidence="2">DSM 684</strain>
    </source>
</reference>
<dbReference type="Gene3D" id="3.40.50.300">
    <property type="entry name" value="P-loop containing nucleotide triphosphate hydrolases"/>
    <property type="match status" value="1"/>
</dbReference>
<dbReference type="Pfam" id="PF13614">
    <property type="entry name" value="AAA_31"/>
    <property type="match status" value="1"/>
</dbReference>
<dbReference type="FunFam" id="3.40.50.300:FF:000285">
    <property type="entry name" value="Sporulation initiation inhibitor Soj"/>
    <property type="match status" value="1"/>
</dbReference>
<evidence type="ECO:0000259" key="1">
    <source>
        <dbReference type="Pfam" id="PF13614"/>
    </source>
</evidence>
<sequence>MAEIIAIANQKGGVGKTTTAVNLSASLAVAEKKTLLVDMDPQGNACSGVGVVTEELEVTVYDTLHDPLLVKEGIVKTQLDFLNVLPSTTDLIGAELELVAADRREYRLSNVINQVAADYDYIIIDCPPSLGLLTINSLTAAGSVIVPLQCEYYAMEGLSQLMKTIGLVQQGLNTRLSLRGIVLTMFDRRNNLSHQVSEEVREHFQEKVFKSVIPRNVRLSEAPSHGAPVLLYDVSSRGATAYLDLAQEVIKTRES</sequence>
<feature type="domain" description="AAA" evidence="1">
    <location>
        <begin position="3"/>
        <end position="177"/>
    </location>
</feature>
<dbReference type="PIRSF" id="PIRSF009320">
    <property type="entry name" value="Nuc_binding_HP_1000"/>
    <property type="match status" value="1"/>
</dbReference>